<evidence type="ECO:0000256" key="6">
    <source>
        <dbReference type="SAM" id="MobiDB-lite"/>
    </source>
</evidence>
<evidence type="ECO:0000256" key="3">
    <source>
        <dbReference type="ARBA" id="ARBA00022777"/>
    </source>
</evidence>
<accession>A0ABW6UG84</accession>
<sequence length="816" mass="84564">MPLSTGESGSTGSIGGYTVVDRLGSGGMGVVYLARSASGRQVAVKLIHAQYAQDEEFRARFRQEVAAARRVSGAFTAPVVDADPDAEQPWMATLYVPGPALSDMVAKEGPLGGRALRTLALGLGEALRDIHQAGMVHRDLKPSNVLMAEDGPRVIDFGISRAADNQALTVTGRLMGTPPFMSPEQFARPKDVTAASDVFSLGSLLVYAATGHGPFDADSPYLTGYQVMHEAPSLYGVPEPLRSIAERCLDKNPYARPELTALQRLFETLPDMPTPPAWTPPAAPAPASAPGTVQPPTQTPPPTTTPASAQSPTQTPAPASAPTRSQTPTQTPAAPNAPTAPGDGSDPAEAGSGSDGRSPRRRARRILAAVGTTLAVAVVVHQVGKADNGDGPADTSEIPTADLPSGWEPWQVNLTGGPAKDSLVNNVDTVESGCVPGGSSASGGSSKSGASVYCAGTGFTVARIDAASGRVEWRFGSNAQAAERPLGVRDGLVYAHVQPNEDTVSSTQQLVALDTGTGRRAWSSKIDASRPATLFNGGVLAMSGEGTEFVALDAKTGKALWRTPAKSSAGTACAPAVLGGAPYGICVSDIDPFKGPAGLLRLDPADGTARELAELPVTAEPLGAVGGQPLFAVRQSLDSESSNGQDEPYKELLRVNPTSGAASRIPLPDTSRATDTSRGSEASRGRSTPRGTPTLVDNAVYFVRPDGTVTATSAAKGTLLWKASTQIENLSAPVLSKTYDNIYFVNRYGRLLALDRWTGTEQWSTDKLDDPGTSAEDRLPSALLVKDALVAVAGDTAFSADPDHPDERPSGAATAN</sequence>
<feature type="compositionally biased region" description="Low complexity" evidence="6">
    <location>
        <begin position="305"/>
        <end position="341"/>
    </location>
</feature>
<proteinExistence type="predicted"/>
<dbReference type="InterPro" id="IPR018391">
    <property type="entry name" value="PQQ_b-propeller_rpt"/>
</dbReference>
<evidence type="ECO:0000313" key="9">
    <source>
        <dbReference type="Proteomes" id="UP001602058"/>
    </source>
</evidence>
<dbReference type="InterPro" id="IPR002372">
    <property type="entry name" value="PQQ_rpt_dom"/>
</dbReference>
<dbReference type="Pfam" id="PF13360">
    <property type="entry name" value="PQQ_2"/>
    <property type="match status" value="2"/>
</dbReference>
<evidence type="ECO:0000256" key="5">
    <source>
        <dbReference type="PROSITE-ProRule" id="PRU10141"/>
    </source>
</evidence>
<dbReference type="PANTHER" id="PTHR43289">
    <property type="entry name" value="MITOGEN-ACTIVATED PROTEIN KINASE KINASE KINASE 20-RELATED"/>
    <property type="match status" value="1"/>
</dbReference>
<dbReference type="InterPro" id="IPR000719">
    <property type="entry name" value="Prot_kinase_dom"/>
</dbReference>
<dbReference type="PROSITE" id="PS50011">
    <property type="entry name" value="PROTEIN_KINASE_DOM"/>
    <property type="match status" value="1"/>
</dbReference>
<dbReference type="Proteomes" id="UP001602058">
    <property type="component" value="Unassembled WGS sequence"/>
</dbReference>
<dbReference type="SMART" id="SM00220">
    <property type="entry name" value="S_TKc"/>
    <property type="match status" value="1"/>
</dbReference>
<reference evidence="8 9" key="1">
    <citation type="submission" date="2024-10" db="EMBL/GenBank/DDBJ databases">
        <title>The Natural Products Discovery Center: Release of the First 8490 Sequenced Strains for Exploring Actinobacteria Biosynthetic Diversity.</title>
        <authorList>
            <person name="Kalkreuter E."/>
            <person name="Kautsar S.A."/>
            <person name="Yang D."/>
            <person name="Bader C.D."/>
            <person name="Teijaro C.N."/>
            <person name="Fluegel L."/>
            <person name="Davis C.M."/>
            <person name="Simpson J.R."/>
            <person name="Lauterbach L."/>
            <person name="Steele A.D."/>
            <person name="Gui C."/>
            <person name="Meng S."/>
            <person name="Li G."/>
            <person name="Viehrig K."/>
            <person name="Ye F."/>
            <person name="Su P."/>
            <person name="Kiefer A.F."/>
            <person name="Nichols A."/>
            <person name="Cepeda A.J."/>
            <person name="Yan W."/>
            <person name="Fan B."/>
            <person name="Jiang Y."/>
            <person name="Adhikari A."/>
            <person name="Zheng C.-J."/>
            <person name="Schuster L."/>
            <person name="Cowan T.M."/>
            <person name="Smanski M.J."/>
            <person name="Chevrette M.G."/>
            <person name="De Carvalho L.P.S."/>
            <person name="Shen B."/>
        </authorList>
    </citation>
    <scope>NUCLEOTIDE SEQUENCE [LARGE SCALE GENOMIC DNA]</scope>
    <source>
        <strain evidence="8 9">NPDC001390</strain>
    </source>
</reference>
<feature type="region of interest" description="Disordered" evidence="6">
    <location>
        <begin position="385"/>
        <end position="406"/>
    </location>
</feature>
<keyword evidence="9" id="KW-1185">Reference proteome</keyword>
<evidence type="ECO:0000313" key="8">
    <source>
        <dbReference type="EMBL" id="MFF4522431.1"/>
    </source>
</evidence>
<dbReference type="CDD" id="cd14014">
    <property type="entry name" value="STKc_PknB_like"/>
    <property type="match status" value="1"/>
</dbReference>
<keyword evidence="3" id="KW-0418">Kinase</keyword>
<dbReference type="InterPro" id="IPR011047">
    <property type="entry name" value="Quinoprotein_ADH-like_sf"/>
</dbReference>
<organism evidence="8 9">
    <name type="scientific">Streptomyces bluensis</name>
    <dbReference type="NCBI Taxonomy" id="33897"/>
    <lineage>
        <taxon>Bacteria</taxon>
        <taxon>Bacillati</taxon>
        <taxon>Actinomycetota</taxon>
        <taxon>Actinomycetes</taxon>
        <taxon>Kitasatosporales</taxon>
        <taxon>Streptomycetaceae</taxon>
        <taxon>Streptomyces</taxon>
    </lineage>
</organism>
<dbReference type="Gene3D" id="2.130.10.10">
    <property type="entry name" value="YVTN repeat-like/Quinoprotein amine dehydrogenase"/>
    <property type="match status" value="2"/>
</dbReference>
<dbReference type="Pfam" id="PF00069">
    <property type="entry name" value="Pkinase"/>
    <property type="match status" value="1"/>
</dbReference>
<dbReference type="Gene3D" id="3.30.200.20">
    <property type="entry name" value="Phosphorylase Kinase, domain 1"/>
    <property type="match status" value="1"/>
</dbReference>
<keyword evidence="4 5" id="KW-0067">ATP-binding</keyword>
<evidence type="ECO:0000256" key="1">
    <source>
        <dbReference type="ARBA" id="ARBA00022679"/>
    </source>
</evidence>
<dbReference type="PANTHER" id="PTHR43289:SF34">
    <property type="entry name" value="SERINE_THREONINE-PROTEIN KINASE YBDM-RELATED"/>
    <property type="match status" value="1"/>
</dbReference>
<dbReference type="InterPro" id="IPR011009">
    <property type="entry name" value="Kinase-like_dom_sf"/>
</dbReference>
<dbReference type="RefSeq" id="WP_387886243.1">
    <property type="nucleotide sequence ID" value="NZ_JBIAWJ010000005.1"/>
</dbReference>
<gene>
    <name evidence="8" type="ORF">ACFY1D_13445</name>
</gene>
<feature type="region of interest" description="Disordered" evidence="6">
    <location>
        <begin position="270"/>
        <end position="360"/>
    </location>
</feature>
<dbReference type="SUPFAM" id="SSF56112">
    <property type="entry name" value="Protein kinase-like (PK-like)"/>
    <property type="match status" value="1"/>
</dbReference>
<feature type="region of interest" description="Disordered" evidence="6">
    <location>
        <begin position="796"/>
        <end position="816"/>
    </location>
</feature>
<dbReference type="EMBL" id="JBIAWJ010000005">
    <property type="protein sequence ID" value="MFF4522431.1"/>
    <property type="molecule type" value="Genomic_DNA"/>
</dbReference>
<dbReference type="InterPro" id="IPR008271">
    <property type="entry name" value="Ser/Thr_kinase_AS"/>
</dbReference>
<dbReference type="PROSITE" id="PS00107">
    <property type="entry name" value="PROTEIN_KINASE_ATP"/>
    <property type="match status" value="1"/>
</dbReference>
<feature type="compositionally biased region" description="Polar residues" evidence="6">
    <location>
        <begin position="671"/>
        <end position="691"/>
    </location>
</feature>
<feature type="compositionally biased region" description="Low complexity" evidence="6">
    <location>
        <begin position="285"/>
        <end position="296"/>
    </location>
</feature>
<comment type="caution">
    <text evidence="8">The sequence shown here is derived from an EMBL/GenBank/DDBJ whole genome shotgun (WGS) entry which is preliminary data.</text>
</comment>
<feature type="domain" description="Protein kinase" evidence="7">
    <location>
        <begin position="17"/>
        <end position="269"/>
    </location>
</feature>
<dbReference type="SMART" id="SM00564">
    <property type="entry name" value="PQQ"/>
    <property type="match status" value="5"/>
</dbReference>
<feature type="compositionally biased region" description="Pro residues" evidence="6">
    <location>
        <begin position="272"/>
        <end position="284"/>
    </location>
</feature>
<dbReference type="InterPro" id="IPR015943">
    <property type="entry name" value="WD40/YVTN_repeat-like_dom_sf"/>
</dbReference>
<evidence type="ECO:0000256" key="4">
    <source>
        <dbReference type="ARBA" id="ARBA00022840"/>
    </source>
</evidence>
<dbReference type="InterPro" id="IPR017441">
    <property type="entry name" value="Protein_kinase_ATP_BS"/>
</dbReference>
<evidence type="ECO:0000256" key="2">
    <source>
        <dbReference type="ARBA" id="ARBA00022741"/>
    </source>
</evidence>
<keyword evidence="2 5" id="KW-0547">Nucleotide-binding</keyword>
<dbReference type="PROSITE" id="PS00108">
    <property type="entry name" value="PROTEIN_KINASE_ST"/>
    <property type="match status" value="1"/>
</dbReference>
<feature type="region of interest" description="Disordered" evidence="6">
    <location>
        <begin position="637"/>
        <end position="694"/>
    </location>
</feature>
<feature type="binding site" evidence="5">
    <location>
        <position position="45"/>
    </location>
    <ligand>
        <name>ATP</name>
        <dbReference type="ChEBI" id="CHEBI:30616"/>
    </ligand>
</feature>
<dbReference type="SUPFAM" id="SSF50998">
    <property type="entry name" value="Quinoprotein alcohol dehydrogenase-like"/>
    <property type="match status" value="2"/>
</dbReference>
<evidence type="ECO:0000259" key="7">
    <source>
        <dbReference type="PROSITE" id="PS50011"/>
    </source>
</evidence>
<dbReference type="Gene3D" id="1.10.510.10">
    <property type="entry name" value="Transferase(Phosphotransferase) domain 1"/>
    <property type="match status" value="1"/>
</dbReference>
<name>A0ABW6UG84_9ACTN</name>
<protein>
    <submittedName>
        <fullName evidence="8">PQQ-binding-like beta-propeller repeat protein</fullName>
    </submittedName>
</protein>
<keyword evidence="1" id="KW-0808">Transferase</keyword>